<feature type="transmembrane region" description="Helical" evidence="10">
    <location>
        <begin position="158"/>
        <end position="178"/>
    </location>
</feature>
<dbReference type="CDD" id="cd00637">
    <property type="entry name" value="7tm_classA_rhodopsin-like"/>
    <property type="match status" value="1"/>
</dbReference>
<feature type="transmembrane region" description="Helical" evidence="10">
    <location>
        <begin position="272"/>
        <end position="296"/>
    </location>
</feature>
<evidence type="ECO:0000313" key="13">
    <source>
        <dbReference type="Proteomes" id="UP000242188"/>
    </source>
</evidence>
<keyword evidence="7" id="KW-0675">Receptor</keyword>
<dbReference type="STRING" id="6573.A0A210Q4Q3"/>
<dbReference type="InterPro" id="IPR017452">
    <property type="entry name" value="GPCR_Rhodpsn_7TM"/>
</dbReference>
<feature type="transmembrane region" description="Helical" evidence="10">
    <location>
        <begin position="42"/>
        <end position="67"/>
    </location>
</feature>
<proteinExistence type="predicted"/>
<evidence type="ECO:0000256" key="5">
    <source>
        <dbReference type="ARBA" id="ARBA00023040"/>
    </source>
</evidence>
<evidence type="ECO:0000256" key="1">
    <source>
        <dbReference type="ARBA" id="ARBA00004651"/>
    </source>
</evidence>
<feature type="domain" description="G-protein coupled receptors family 1 profile" evidence="11">
    <location>
        <begin position="58"/>
        <end position="328"/>
    </location>
</feature>
<evidence type="ECO:0000313" key="12">
    <source>
        <dbReference type="EMBL" id="OWF43669.1"/>
    </source>
</evidence>
<evidence type="ECO:0000256" key="7">
    <source>
        <dbReference type="ARBA" id="ARBA00023170"/>
    </source>
</evidence>
<evidence type="ECO:0000256" key="8">
    <source>
        <dbReference type="ARBA" id="ARBA00023224"/>
    </source>
</evidence>
<evidence type="ECO:0000256" key="3">
    <source>
        <dbReference type="ARBA" id="ARBA00022692"/>
    </source>
</evidence>
<protein>
    <submittedName>
        <fullName evidence="12">Rhodopsin, GQ-coupled</fullName>
    </submittedName>
</protein>
<gene>
    <name evidence="12" type="ORF">KP79_PYT16752</name>
</gene>
<feature type="compositionally biased region" description="Polar residues" evidence="9">
    <location>
        <begin position="374"/>
        <end position="392"/>
    </location>
</feature>
<feature type="transmembrane region" description="Helical" evidence="10">
    <location>
        <begin position="308"/>
        <end position="330"/>
    </location>
</feature>
<keyword evidence="5" id="KW-0297">G-protein coupled receptor</keyword>
<comment type="subcellular location">
    <subcellularLocation>
        <location evidence="1">Cell membrane</location>
        <topology evidence="1">Multi-pass membrane protein</topology>
    </subcellularLocation>
</comment>
<dbReference type="OrthoDB" id="6159456at2759"/>
<evidence type="ECO:0000259" key="11">
    <source>
        <dbReference type="PROSITE" id="PS50262"/>
    </source>
</evidence>
<name>A0A210Q4Q3_MIZYE</name>
<dbReference type="EMBL" id="NEDP02005031">
    <property type="protein sequence ID" value="OWF43669.1"/>
    <property type="molecule type" value="Genomic_DNA"/>
</dbReference>
<comment type="caution">
    <text evidence="12">The sequence shown here is derived from an EMBL/GenBank/DDBJ whole genome shotgun (WGS) entry which is preliminary data.</text>
</comment>
<reference evidence="12 13" key="1">
    <citation type="journal article" date="2017" name="Nat. Ecol. Evol.">
        <title>Scallop genome provides insights into evolution of bilaterian karyotype and development.</title>
        <authorList>
            <person name="Wang S."/>
            <person name="Zhang J."/>
            <person name="Jiao W."/>
            <person name="Li J."/>
            <person name="Xun X."/>
            <person name="Sun Y."/>
            <person name="Guo X."/>
            <person name="Huan P."/>
            <person name="Dong B."/>
            <person name="Zhang L."/>
            <person name="Hu X."/>
            <person name="Sun X."/>
            <person name="Wang J."/>
            <person name="Zhao C."/>
            <person name="Wang Y."/>
            <person name="Wang D."/>
            <person name="Huang X."/>
            <person name="Wang R."/>
            <person name="Lv J."/>
            <person name="Li Y."/>
            <person name="Zhang Z."/>
            <person name="Liu B."/>
            <person name="Lu W."/>
            <person name="Hui Y."/>
            <person name="Liang J."/>
            <person name="Zhou Z."/>
            <person name="Hou R."/>
            <person name="Li X."/>
            <person name="Liu Y."/>
            <person name="Li H."/>
            <person name="Ning X."/>
            <person name="Lin Y."/>
            <person name="Zhao L."/>
            <person name="Xing Q."/>
            <person name="Dou J."/>
            <person name="Li Y."/>
            <person name="Mao J."/>
            <person name="Guo H."/>
            <person name="Dou H."/>
            <person name="Li T."/>
            <person name="Mu C."/>
            <person name="Jiang W."/>
            <person name="Fu Q."/>
            <person name="Fu X."/>
            <person name="Miao Y."/>
            <person name="Liu J."/>
            <person name="Yu Q."/>
            <person name="Li R."/>
            <person name="Liao H."/>
            <person name="Li X."/>
            <person name="Kong Y."/>
            <person name="Jiang Z."/>
            <person name="Chourrout D."/>
            <person name="Li R."/>
            <person name="Bao Z."/>
        </authorList>
    </citation>
    <scope>NUCLEOTIDE SEQUENCE [LARGE SCALE GENOMIC DNA]</scope>
    <source>
        <strain evidence="12 13">PY_sf001</strain>
    </source>
</reference>
<feature type="transmembrane region" description="Helical" evidence="10">
    <location>
        <begin position="203"/>
        <end position="224"/>
    </location>
</feature>
<dbReference type="GO" id="GO:0005886">
    <property type="term" value="C:plasma membrane"/>
    <property type="evidence" value="ECO:0007669"/>
    <property type="project" value="UniProtKB-SubCell"/>
</dbReference>
<dbReference type="Pfam" id="PF00001">
    <property type="entry name" value="7tm_1"/>
    <property type="match status" value="1"/>
</dbReference>
<keyword evidence="8" id="KW-0807">Transducer</keyword>
<dbReference type="SUPFAM" id="SSF81321">
    <property type="entry name" value="Family A G protein-coupled receptor-like"/>
    <property type="match status" value="1"/>
</dbReference>
<evidence type="ECO:0000256" key="9">
    <source>
        <dbReference type="SAM" id="MobiDB-lite"/>
    </source>
</evidence>
<keyword evidence="4 10" id="KW-1133">Transmembrane helix</keyword>
<keyword evidence="6 10" id="KW-0472">Membrane</keyword>
<feature type="transmembrane region" description="Helical" evidence="10">
    <location>
        <begin position="115"/>
        <end position="137"/>
    </location>
</feature>
<dbReference type="Proteomes" id="UP000242188">
    <property type="component" value="Unassembled WGS sequence"/>
</dbReference>
<dbReference type="PRINTS" id="PR00237">
    <property type="entry name" value="GPCRRHODOPSN"/>
</dbReference>
<organism evidence="12 13">
    <name type="scientific">Mizuhopecten yessoensis</name>
    <name type="common">Japanese scallop</name>
    <name type="synonym">Patinopecten yessoensis</name>
    <dbReference type="NCBI Taxonomy" id="6573"/>
    <lineage>
        <taxon>Eukaryota</taxon>
        <taxon>Metazoa</taxon>
        <taxon>Spiralia</taxon>
        <taxon>Lophotrochozoa</taxon>
        <taxon>Mollusca</taxon>
        <taxon>Bivalvia</taxon>
        <taxon>Autobranchia</taxon>
        <taxon>Pteriomorphia</taxon>
        <taxon>Pectinida</taxon>
        <taxon>Pectinoidea</taxon>
        <taxon>Pectinidae</taxon>
        <taxon>Mizuhopecten</taxon>
    </lineage>
</organism>
<accession>A0A210Q4Q3</accession>
<dbReference type="PROSITE" id="PS50262">
    <property type="entry name" value="G_PROTEIN_RECEP_F1_2"/>
    <property type="match status" value="1"/>
</dbReference>
<keyword evidence="13" id="KW-1185">Reference proteome</keyword>
<sequence length="452" mass="50309">MTVPGHYSNGEANYSFWDDIYNASTSFREPYSPGWSTQGRGIVHGIFLLVFTVIGSAFNVFMIVAIVPNRRLRTVRNILLVHLGAVGLASSMLTTLYAGVVSLCGYWLGGQSMCHAYGFIQSAFTLTSVWTIAALSWDKYQTIASPLHHSLTATARKMTSLFAVFWLSAFILALPPLFGGNSYVFSPVTGTCFINHLDVLSRWYVGLLVSVMFYLPLIVMIYCYTHIFRIARTQSSRIAATMVRMACVVQAPIALNTQATAPLSTSIKGTKAMLTILQLVGAFTLTYIPFSIVILVETATGTRQVDPMLVSIVTTLFQAAPMTNSAIYGIRNKILRNSFIRYTRRKVQLFCYKDKRKGSVKRSSSFRMSLMQRKGNQNGSAQSGHLRRTQSLQVRHLSVPKSAIVKYESSENIRKTQSFTLQNGHAFTNEDDECCLAPPPSLNFDDVKIIRK</sequence>
<evidence type="ECO:0000256" key="4">
    <source>
        <dbReference type="ARBA" id="ARBA00022989"/>
    </source>
</evidence>
<dbReference type="GO" id="GO:0004930">
    <property type="term" value="F:G protein-coupled receptor activity"/>
    <property type="evidence" value="ECO:0007669"/>
    <property type="project" value="UniProtKB-KW"/>
</dbReference>
<dbReference type="InterPro" id="IPR000276">
    <property type="entry name" value="GPCR_Rhodpsn"/>
</dbReference>
<keyword evidence="2" id="KW-1003">Cell membrane</keyword>
<feature type="region of interest" description="Disordered" evidence="9">
    <location>
        <begin position="372"/>
        <end position="392"/>
    </location>
</feature>
<evidence type="ECO:0000256" key="2">
    <source>
        <dbReference type="ARBA" id="ARBA00022475"/>
    </source>
</evidence>
<feature type="transmembrane region" description="Helical" evidence="10">
    <location>
        <begin position="79"/>
        <end position="109"/>
    </location>
</feature>
<evidence type="ECO:0000256" key="10">
    <source>
        <dbReference type="SAM" id="Phobius"/>
    </source>
</evidence>
<evidence type="ECO:0000256" key="6">
    <source>
        <dbReference type="ARBA" id="ARBA00023136"/>
    </source>
</evidence>
<dbReference type="Gene3D" id="1.20.1070.10">
    <property type="entry name" value="Rhodopsin 7-helix transmembrane proteins"/>
    <property type="match status" value="1"/>
</dbReference>
<dbReference type="PANTHER" id="PTHR22752">
    <property type="entry name" value="G PROTEIN-COUPLED RECEPTOR"/>
    <property type="match status" value="1"/>
</dbReference>
<keyword evidence="3 10" id="KW-0812">Transmembrane</keyword>
<dbReference type="AlphaFoldDB" id="A0A210Q4Q3"/>